<comment type="caution">
    <text evidence="6">The sequence shown here is derived from an EMBL/GenBank/DDBJ whole genome shotgun (WGS) entry which is preliminary data.</text>
</comment>
<accession>A0A168FI51</accession>
<dbReference type="GO" id="GO:0016491">
    <property type="term" value="F:oxidoreductase activity"/>
    <property type="evidence" value="ECO:0007669"/>
    <property type="project" value="UniProtKB-KW"/>
</dbReference>
<evidence type="ECO:0000313" key="7">
    <source>
        <dbReference type="Proteomes" id="UP000076881"/>
    </source>
</evidence>
<evidence type="ECO:0000313" key="6">
    <source>
        <dbReference type="EMBL" id="OAA75220.1"/>
    </source>
</evidence>
<evidence type="ECO:0000256" key="2">
    <source>
        <dbReference type="ARBA" id="ARBA00022857"/>
    </source>
</evidence>
<name>A0A168FI51_CORDF</name>
<dbReference type="InterPro" id="IPR002347">
    <property type="entry name" value="SDR_fam"/>
</dbReference>
<keyword evidence="2" id="KW-0521">NADP</keyword>
<dbReference type="EMBL" id="AZHF01000005">
    <property type="protein sequence ID" value="OAA75220.1"/>
    <property type="molecule type" value="Genomic_DNA"/>
</dbReference>
<reference evidence="6 7" key="1">
    <citation type="journal article" date="2016" name="Genome Biol. Evol.">
        <title>Divergent and convergent evolution of fungal pathogenicity.</title>
        <authorList>
            <person name="Shang Y."/>
            <person name="Xiao G."/>
            <person name="Zheng P."/>
            <person name="Cen K."/>
            <person name="Zhan S."/>
            <person name="Wang C."/>
        </authorList>
    </citation>
    <scope>NUCLEOTIDE SEQUENCE [LARGE SCALE GENOMIC DNA]</scope>
    <source>
        <strain evidence="6 7">RCEF 1005</strain>
    </source>
</reference>
<dbReference type="SUPFAM" id="SSF51735">
    <property type="entry name" value="NAD(P)-binding Rossmann-fold domains"/>
    <property type="match status" value="1"/>
</dbReference>
<dbReference type="CDD" id="cd05374">
    <property type="entry name" value="17beta-HSD-like_SDR_c"/>
    <property type="match status" value="1"/>
</dbReference>
<comment type="similarity">
    <text evidence="1 4">Belongs to the short-chain dehydrogenases/reductases (SDR) family.</text>
</comment>
<organism evidence="6 7">
    <name type="scientific">Akanthomyces lecanii RCEF 1005</name>
    <dbReference type="NCBI Taxonomy" id="1081108"/>
    <lineage>
        <taxon>Eukaryota</taxon>
        <taxon>Fungi</taxon>
        <taxon>Dikarya</taxon>
        <taxon>Ascomycota</taxon>
        <taxon>Pezizomycotina</taxon>
        <taxon>Sordariomycetes</taxon>
        <taxon>Hypocreomycetidae</taxon>
        <taxon>Hypocreales</taxon>
        <taxon>Cordycipitaceae</taxon>
        <taxon>Akanthomyces</taxon>
        <taxon>Cordyceps confragosa</taxon>
    </lineage>
</organism>
<dbReference type="Gene3D" id="3.40.50.720">
    <property type="entry name" value="NAD(P)-binding Rossmann-like Domain"/>
    <property type="match status" value="1"/>
</dbReference>
<feature type="domain" description="Ketoreductase" evidence="5">
    <location>
        <begin position="3"/>
        <end position="186"/>
    </location>
</feature>
<evidence type="ECO:0000256" key="1">
    <source>
        <dbReference type="ARBA" id="ARBA00006484"/>
    </source>
</evidence>
<dbReference type="InterPro" id="IPR036291">
    <property type="entry name" value="NAD(P)-bd_dom_sf"/>
</dbReference>
<dbReference type="AlphaFoldDB" id="A0A168FI51"/>
<dbReference type="FunFam" id="3.40.50.720:FF:000084">
    <property type="entry name" value="Short-chain dehydrogenase reductase"/>
    <property type="match status" value="1"/>
</dbReference>
<keyword evidence="7" id="KW-1185">Reference proteome</keyword>
<dbReference type="Pfam" id="PF00106">
    <property type="entry name" value="adh_short"/>
    <property type="match status" value="1"/>
</dbReference>
<evidence type="ECO:0000259" key="5">
    <source>
        <dbReference type="SMART" id="SM00822"/>
    </source>
</evidence>
<dbReference type="Proteomes" id="UP000076881">
    <property type="component" value="Unassembled WGS sequence"/>
</dbReference>
<gene>
    <name evidence="6" type="ORF">LEL_07208</name>
</gene>
<dbReference type="PANTHER" id="PTHR43976:SF16">
    <property type="entry name" value="SHORT-CHAIN DEHYDROGENASE_REDUCTASE FAMILY PROTEIN"/>
    <property type="match status" value="1"/>
</dbReference>
<protein>
    <submittedName>
        <fullName evidence="6">NAD(P)-binding domain protein</fullName>
    </submittedName>
</protein>
<proteinExistence type="inferred from homology"/>
<dbReference type="InterPro" id="IPR051911">
    <property type="entry name" value="SDR_oxidoreductase"/>
</dbReference>
<dbReference type="OrthoDB" id="1933717at2759"/>
<evidence type="ECO:0000256" key="4">
    <source>
        <dbReference type="RuleBase" id="RU000363"/>
    </source>
</evidence>
<dbReference type="PRINTS" id="PR00080">
    <property type="entry name" value="SDRFAMILY"/>
</dbReference>
<evidence type="ECO:0000256" key="3">
    <source>
        <dbReference type="ARBA" id="ARBA00023002"/>
    </source>
</evidence>
<dbReference type="STRING" id="1081108.A0A168FI51"/>
<keyword evidence="3" id="KW-0560">Oxidoreductase</keyword>
<dbReference type="PRINTS" id="PR00081">
    <property type="entry name" value="GDHRDH"/>
</dbReference>
<sequence>MSKVWLVTGSSRGLGRALAEAILRAGDSLVATARNPAQLDDLVVKYGQDRVLAVSLDVTDPSSADAAIATCLAKFGRLDVLVNNAGYADVASVEDMSLESFRAQMETNFFGVVHVTKAVVPSLRKQGYGHVIQISSVGGRVGSPGLAAYQSSKWAVGGFSTVLAAELAPLGVRVTVLEPGGMKTDWLNSMVIAPVSEPYLATVQAQIDLRAQLSPNWSEPADIVKSVLYVASVPEPPLRMLLGEDAVEIGKMVADNLAASDKKWEDVARLKV</sequence>
<dbReference type="InterPro" id="IPR057326">
    <property type="entry name" value="KR_dom"/>
</dbReference>
<dbReference type="SMART" id="SM00822">
    <property type="entry name" value="PKS_KR"/>
    <property type="match status" value="1"/>
</dbReference>
<dbReference type="PANTHER" id="PTHR43976">
    <property type="entry name" value="SHORT CHAIN DEHYDROGENASE"/>
    <property type="match status" value="1"/>
</dbReference>